<accession>A0A814GA71</accession>
<dbReference type="SUPFAM" id="SSF52047">
    <property type="entry name" value="RNI-like"/>
    <property type="match status" value="1"/>
</dbReference>
<name>A0A814GA71_9BILA</name>
<protein>
    <recommendedName>
        <fullName evidence="3">F-box domain-containing protein</fullName>
    </recommendedName>
</protein>
<comment type="caution">
    <text evidence="1">The sequence shown here is derived from an EMBL/GenBank/DDBJ whole genome shotgun (WGS) entry which is preliminary data.</text>
</comment>
<evidence type="ECO:0000313" key="1">
    <source>
        <dbReference type="EMBL" id="CAF0994130.1"/>
    </source>
</evidence>
<dbReference type="Proteomes" id="UP000663864">
    <property type="component" value="Unassembled WGS sequence"/>
</dbReference>
<organism evidence="1 2">
    <name type="scientific">Rotaria sordida</name>
    <dbReference type="NCBI Taxonomy" id="392033"/>
    <lineage>
        <taxon>Eukaryota</taxon>
        <taxon>Metazoa</taxon>
        <taxon>Spiralia</taxon>
        <taxon>Gnathifera</taxon>
        <taxon>Rotifera</taxon>
        <taxon>Eurotatoria</taxon>
        <taxon>Bdelloidea</taxon>
        <taxon>Philodinida</taxon>
        <taxon>Philodinidae</taxon>
        <taxon>Rotaria</taxon>
    </lineage>
</organism>
<gene>
    <name evidence="1" type="ORF">ZHD862_LOCUS12175</name>
</gene>
<evidence type="ECO:0008006" key="3">
    <source>
        <dbReference type="Google" id="ProtNLM"/>
    </source>
</evidence>
<dbReference type="InterPro" id="IPR032675">
    <property type="entry name" value="LRR_dom_sf"/>
</dbReference>
<evidence type="ECO:0000313" key="2">
    <source>
        <dbReference type="Proteomes" id="UP000663864"/>
    </source>
</evidence>
<dbReference type="AlphaFoldDB" id="A0A814GA71"/>
<proteinExistence type="predicted"/>
<dbReference type="EMBL" id="CAJNOT010000473">
    <property type="protein sequence ID" value="CAF0994130.1"/>
    <property type="molecule type" value="Genomic_DNA"/>
</dbReference>
<reference evidence="1" key="1">
    <citation type="submission" date="2021-02" db="EMBL/GenBank/DDBJ databases">
        <authorList>
            <person name="Nowell W R."/>
        </authorList>
    </citation>
    <scope>NUCLEOTIDE SEQUENCE</scope>
</reference>
<dbReference type="Gene3D" id="3.80.10.10">
    <property type="entry name" value="Ribonuclease Inhibitor"/>
    <property type="match status" value="2"/>
</dbReference>
<sequence length="597" mass="69217">MFRRESNQRNESSTCSLNKSQNCLFVMETISTFEVLPDEMILLICRYLRCGEILYSLFNLNSRLNSTITDFCHHVNLMRITYKQFDFVTTKVFPHIGLSIKSFVFNGGWENVLMNEEHSTSFQLKLSLMFPQLHTLVLMNFINNQLDAFLNKIRDLIELVKLDIRNFRGEHTEELLKKVLATNNNRLKSVSFDYDSIYFNLTSSDNDETVSYPNIEELTVNLTTDKTFEYLFALVPCINRLHINFDQLLSASKSTLSHICSLVHLKDFYLRSISERWSFDEIAYILSKMPSLRRLALDLCTDDTNLVNGQNFISILPSSVIEIHLFMIYYFESKHELDTLHSTWPTHIRIAFLLNEPNNYGVIHTIPCDLPSMVIPAIIANSMMAGFEYTRKVTYLRICGKQSSTDIRMILQHFHRLRKLTLSSKNDLQSFTPQSTQPVVLHLPHLKSLYVPATCEIVHLLRAAPNLEHLRIDIDCLNIVLDDASTCELLQKRIVSLEVNHVREIDSIQLDKIAREFNHLLDLGVSLKDPPINIEVLILQILSLWKDKNLRCFYVGGSLTDEVSKNLRQWIVEYSHLEQDDLFDVEYASNSVVIWLS</sequence>